<dbReference type="Gene3D" id="3.10.150.10">
    <property type="entry name" value="DNA Polymerase III, subunit A, domain 2"/>
    <property type="match status" value="1"/>
</dbReference>
<evidence type="ECO:0000313" key="14">
    <source>
        <dbReference type="EMBL" id="HIT97771.1"/>
    </source>
</evidence>
<dbReference type="InterPro" id="IPR022637">
    <property type="entry name" value="DNA_polIII_beta_cen"/>
</dbReference>
<comment type="caution">
    <text evidence="14">The sequence shown here is derived from an EMBL/GenBank/DDBJ whole genome shotgun (WGS) entry which is preliminary data.</text>
</comment>
<comment type="subunit">
    <text evidence="10">Forms a ring-shaped head-to-tail homodimer around DNA.</text>
</comment>
<dbReference type="GO" id="GO:0006271">
    <property type="term" value="P:DNA strand elongation involved in DNA replication"/>
    <property type="evidence" value="ECO:0007669"/>
    <property type="project" value="TreeGrafter"/>
</dbReference>
<reference evidence="14" key="1">
    <citation type="submission" date="2020-10" db="EMBL/GenBank/DDBJ databases">
        <authorList>
            <person name="Gilroy R."/>
        </authorList>
    </citation>
    <scope>NUCLEOTIDE SEQUENCE</scope>
    <source>
        <strain evidence="14">1383</strain>
    </source>
</reference>
<dbReference type="Gene3D" id="3.70.10.10">
    <property type="match status" value="1"/>
</dbReference>
<dbReference type="Proteomes" id="UP000824161">
    <property type="component" value="Unassembled WGS sequence"/>
</dbReference>
<keyword evidence="7 10" id="KW-0235">DNA replication</keyword>
<keyword evidence="8 10" id="KW-0239">DNA-directed DNA polymerase</keyword>
<evidence type="ECO:0000256" key="5">
    <source>
        <dbReference type="ARBA" id="ARBA00022679"/>
    </source>
</evidence>
<protein>
    <recommendedName>
        <fullName evidence="3 10">Beta sliding clamp</fullName>
    </recommendedName>
</protein>
<dbReference type="PANTHER" id="PTHR30478:SF0">
    <property type="entry name" value="BETA SLIDING CLAMP"/>
    <property type="match status" value="1"/>
</dbReference>
<dbReference type="Pfam" id="PF02767">
    <property type="entry name" value="DNA_pol3_beta_2"/>
    <property type="match status" value="1"/>
</dbReference>
<reference evidence="14" key="2">
    <citation type="journal article" date="2021" name="PeerJ">
        <title>Extensive microbial diversity within the chicken gut microbiome revealed by metagenomics and culture.</title>
        <authorList>
            <person name="Gilroy R."/>
            <person name="Ravi A."/>
            <person name="Getino M."/>
            <person name="Pursley I."/>
            <person name="Horton D.L."/>
            <person name="Alikhan N.F."/>
            <person name="Baker D."/>
            <person name="Gharbi K."/>
            <person name="Hall N."/>
            <person name="Watson M."/>
            <person name="Adriaenssens E.M."/>
            <person name="Foster-Nyarko E."/>
            <person name="Jarju S."/>
            <person name="Secka A."/>
            <person name="Antonio M."/>
            <person name="Oren A."/>
            <person name="Chaudhuri R.R."/>
            <person name="La Ragione R."/>
            <person name="Hildebrand F."/>
            <person name="Pallen M.J."/>
        </authorList>
    </citation>
    <scope>NUCLEOTIDE SEQUENCE</scope>
    <source>
        <strain evidence="14">1383</strain>
    </source>
</reference>
<keyword evidence="9" id="KW-0238">DNA-binding</keyword>
<evidence type="ECO:0000256" key="2">
    <source>
        <dbReference type="ARBA" id="ARBA00010752"/>
    </source>
</evidence>
<dbReference type="InterPro" id="IPR046938">
    <property type="entry name" value="DNA_clamp_sf"/>
</dbReference>
<evidence type="ECO:0000259" key="12">
    <source>
        <dbReference type="Pfam" id="PF02767"/>
    </source>
</evidence>
<keyword evidence="5 10" id="KW-0808">Transferase</keyword>
<sequence length="376" mass="41723">MEFTVSSSVLMRTVNTLSGIISSNSALPILDNLLFEQKNGRLTISASDMETTMTSTIDVDGQSSGKIAVPAKMLAEILKTFPELPLTFVAREQEHLLKINYGTTDNEGNCDLPYEDADDYPVLPALEDVTQTVVTSEILATAIQKTIFATGNDDMRPVMSGVLFKFTPEGLVFVATDAHKLVKYVREDITSPVPVEFIMPKKPLNILKNIFSGLATDVTITFNRTNARFEADDIVLICRLIDGKYPNYEAVIPKDNPNQLLIDRLSFMSSLRRIALFSNKTTHQTRLSLSPAEVVISAEDNEEGKRADEKIPCSYRGERMDIGFNSRFLSEMLSNLESKEVTIDMSKPNRAGILRPLESNEGEQITMLVMPVILGN</sequence>
<evidence type="ECO:0000259" key="13">
    <source>
        <dbReference type="Pfam" id="PF02768"/>
    </source>
</evidence>
<dbReference type="GO" id="GO:0009360">
    <property type="term" value="C:DNA polymerase III complex"/>
    <property type="evidence" value="ECO:0007669"/>
    <property type="project" value="InterPro"/>
</dbReference>
<dbReference type="InterPro" id="IPR022634">
    <property type="entry name" value="DNA_polIII_beta_N"/>
</dbReference>
<dbReference type="AlphaFoldDB" id="A0A9D1H9B1"/>
<dbReference type="GO" id="GO:0005737">
    <property type="term" value="C:cytoplasm"/>
    <property type="evidence" value="ECO:0007669"/>
    <property type="project" value="UniProtKB-SubCell"/>
</dbReference>
<evidence type="ECO:0000256" key="1">
    <source>
        <dbReference type="ARBA" id="ARBA00004496"/>
    </source>
</evidence>
<feature type="domain" description="DNA polymerase III beta sliding clamp C-terminal" evidence="13">
    <location>
        <begin position="251"/>
        <end position="367"/>
    </location>
</feature>
<dbReference type="GO" id="GO:0008408">
    <property type="term" value="F:3'-5' exonuclease activity"/>
    <property type="evidence" value="ECO:0007669"/>
    <property type="project" value="InterPro"/>
</dbReference>
<evidence type="ECO:0000256" key="4">
    <source>
        <dbReference type="ARBA" id="ARBA00022490"/>
    </source>
</evidence>
<organism evidence="14 15">
    <name type="scientific">Candidatus Merdimorpha stercoravium</name>
    <dbReference type="NCBI Taxonomy" id="2840863"/>
    <lineage>
        <taxon>Bacteria</taxon>
        <taxon>Pseudomonadati</taxon>
        <taxon>Bacteroidota</taxon>
        <taxon>Flavobacteriia</taxon>
        <taxon>Flavobacteriales</taxon>
        <taxon>Candidatus Merdimorpha</taxon>
    </lineage>
</organism>
<dbReference type="CDD" id="cd00140">
    <property type="entry name" value="beta_clamp"/>
    <property type="match status" value="1"/>
</dbReference>
<dbReference type="SUPFAM" id="SSF55979">
    <property type="entry name" value="DNA clamp"/>
    <property type="match status" value="3"/>
</dbReference>
<comment type="similarity">
    <text evidence="2 10">Belongs to the beta sliding clamp family.</text>
</comment>
<comment type="subcellular location">
    <subcellularLocation>
        <location evidence="1 10">Cytoplasm</location>
    </subcellularLocation>
</comment>
<feature type="domain" description="DNA polymerase III beta sliding clamp N-terminal" evidence="11">
    <location>
        <begin position="1"/>
        <end position="124"/>
    </location>
</feature>
<proteinExistence type="inferred from homology"/>
<feature type="domain" description="DNA polymerase III beta sliding clamp central" evidence="12">
    <location>
        <begin position="135"/>
        <end position="247"/>
    </location>
</feature>
<dbReference type="NCBIfam" id="TIGR00663">
    <property type="entry name" value="dnan"/>
    <property type="match status" value="1"/>
</dbReference>
<evidence type="ECO:0000259" key="11">
    <source>
        <dbReference type="Pfam" id="PF00712"/>
    </source>
</evidence>
<name>A0A9D1H9B1_9FLAO</name>
<evidence type="ECO:0000256" key="9">
    <source>
        <dbReference type="ARBA" id="ARBA00023125"/>
    </source>
</evidence>
<dbReference type="Pfam" id="PF02768">
    <property type="entry name" value="DNA_pol3_beta_3"/>
    <property type="match status" value="1"/>
</dbReference>
<gene>
    <name evidence="14" type="primary">dnaN</name>
    <name evidence="14" type="ORF">IAC44_02935</name>
</gene>
<evidence type="ECO:0000256" key="6">
    <source>
        <dbReference type="ARBA" id="ARBA00022695"/>
    </source>
</evidence>
<keyword evidence="6 10" id="KW-0548">Nucleotidyltransferase</keyword>
<dbReference type="GO" id="GO:0003887">
    <property type="term" value="F:DNA-directed DNA polymerase activity"/>
    <property type="evidence" value="ECO:0007669"/>
    <property type="project" value="UniProtKB-UniRule"/>
</dbReference>
<dbReference type="EMBL" id="DVLY01000066">
    <property type="protein sequence ID" value="HIT97771.1"/>
    <property type="molecule type" value="Genomic_DNA"/>
</dbReference>
<dbReference type="PIRSF" id="PIRSF000804">
    <property type="entry name" value="DNA_pol_III_b"/>
    <property type="match status" value="1"/>
</dbReference>
<evidence type="ECO:0000256" key="8">
    <source>
        <dbReference type="ARBA" id="ARBA00022932"/>
    </source>
</evidence>
<evidence type="ECO:0000256" key="10">
    <source>
        <dbReference type="PIRNR" id="PIRNR000804"/>
    </source>
</evidence>
<keyword evidence="4 10" id="KW-0963">Cytoplasm</keyword>
<comment type="function">
    <text evidence="10">Confers DNA tethering and processivity to DNA polymerases and other proteins. Acts as a clamp, forming a ring around DNA (a reaction catalyzed by the clamp-loading complex) which diffuses in an ATP-independent manner freely and bidirectionally along dsDNA. Initially characterized for its ability to contact the catalytic subunit of DNA polymerase III (Pol III), a complex, multichain enzyme responsible for most of the replicative synthesis in bacteria; Pol III exhibits 3'-5' exonuclease proofreading activity. The beta chain is required for initiation of replication as well as for processivity of DNA replication.</text>
</comment>
<dbReference type="SMART" id="SM00480">
    <property type="entry name" value="POL3Bc"/>
    <property type="match status" value="1"/>
</dbReference>
<accession>A0A9D1H9B1</accession>
<dbReference type="InterPro" id="IPR001001">
    <property type="entry name" value="DNA_polIII_beta"/>
</dbReference>
<dbReference type="PANTHER" id="PTHR30478">
    <property type="entry name" value="DNA POLYMERASE III SUBUNIT BETA"/>
    <property type="match status" value="1"/>
</dbReference>
<evidence type="ECO:0000256" key="3">
    <source>
        <dbReference type="ARBA" id="ARBA00021035"/>
    </source>
</evidence>
<evidence type="ECO:0000256" key="7">
    <source>
        <dbReference type="ARBA" id="ARBA00022705"/>
    </source>
</evidence>
<dbReference type="GO" id="GO:0003677">
    <property type="term" value="F:DNA binding"/>
    <property type="evidence" value="ECO:0007669"/>
    <property type="project" value="UniProtKB-UniRule"/>
</dbReference>
<dbReference type="Pfam" id="PF00712">
    <property type="entry name" value="DNA_pol3_beta"/>
    <property type="match status" value="1"/>
</dbReference>
<evidence type="ECO:0000313" key="15">
    <source>
        <dbReference type="Proteomes" id="UP000824161"/>
    </source>
</evidence>
<dbReference type="InterPro" id="IPR022635">
    <property type="entry name" value="DNA_polIII_beta_C"/>
</dbReference>